<proteinExistence type="predicted"/>
<dbReference type="PROSITE" id="PS50089">
    <property type="entry name" value="ZF_RING_2"/>
    <property type="match status" value="1"/>
</dbReference>
<dbReference type="SUPFAM" id="SSF57850">
    <property type="entry name" value="RING/U-box"/>
    <property type="match status" value="1"/>
</dbReference>
<evidence type="ECO:0000256" key="2">
    <source>
        <dbReference type="ARBA" id="ARBA00022771"/>
    </source>
</evidence>
<keyword evidence="6" id="KW-0808">Transferase</keyword>
<dbReference type="Pfam" id="PF02762">
    <property type="entry name" value="Cbl_N3"/>
    <property type="match status" value="1"/>
</dbReference>
<comment type="pathway">
    <text evidence="6">Protein modification; protein ubiquitination.</text>
</comment>
<dbReference type="SUPFAM" id="SSF47473">
    <property type="entry name" value="EF-hand"/>
    <property type="match status" value="1"/>
</dbReference>
<dbReference type="Gene3D" id="1.10.238.10">
    <property type="entry name" value="EF-hand"/>
    <property type="match status" value="1"/>
</dbReference>
<dbReference type="GO" id="GO:0008270">
    <property type="term" value="F:zinc ion binding"/>
    <property type="evidence" value="ECO:0007669"/>
    <property type="project" value="UniProtKB-KW"/>
</dbReference>
<comment type="catalytic activity">
    <reaction evidence="6">
        <text>S-ubiquitinyl-[E2 ubiquitin-conjugating enzyme]-L-cysteine + [acceptor protein]-L-lysine = [E2 ubiquitin-conjugating enzyme]-L-cysteine + N(6)-ubiquitinyl-[acceptor protein]-L-lysine.</text>
        <dbReference type="EC" id="2.3.2.27"/>
    </reaction>
</comment>
<dbReference type="GO" id="GO:0045121">
    <property type="term" value="C:membrane raft"/>
    <property type="evidence" value="ECO:0007669"/>
    <property type="project" value="TreeGrafter"/>
</dbReference>
<dbReference type="InterPro" id="IPR024159">
    <property type="entry name" value="Cbl_PTB"/>
</dbReference>
<comment type="function">
    <text evidence="6">E3 ubiquitin-protein ligase which accepts ubiquitin from specific E2 ubiquitin-conjugating enzymes, and transfers it to substrates, generally promoting their degradation by the proteasome.</text>
</comment>
<evidence type="ECO:0000259" key="7">
    <source>
        <dbReference type="PROSITE" id="PS50089"/>
    </source>
</evidence>
<keyword evidence="3 6" id="KW-0862">Zinc</keyword>
<feature type="domain" description="RING-type" evidence="7">
    <location>
        <begin position="343"/>
        <end position="386"/>
    </location>
</feature>
<dbReference type="InterPro" id="IPR001841">
    <property type="entry name" value="Znf_RING"/>
</dbReference>
<dbReference type="Gene3D" id="3.30.40.10">
    <property type="entry name" value="Zinc/RING finger domain, C3HC4 (zinc finger)"/>
    <property type="match status" value="1"/>
</dbReference>
<dbReference type="GO" id="GO:0001784">
    <property type="term" value="F:phosphotyrosine residue binding"/>
    <property type="evidence" value="ECO:0007669"/>
    <property type="project" value="UniProtKB-UniRule"/>
</dbReference>
<evidence type="ECO:0000259" key="8">
    <source>
        <dbReference type="PROSITE" id="PS51506"/>
    </source>
</evidence>
<comment type="domain">
    <text evidence="6">The N-terminus is composed of the phosphotyrosine binding (PTB) domain, a short linker region and the RING-type zinc finger. The PTB domain, which is also called TKB (tyrosine kinase binding) domain, is composed of three different subdomains: a four-helix bundle (4H), a calcium-binding EF hand and a divergent SH2 domain.</text>
</comment>
<keyword evidence="6" id="KW-0833">Ubl conjugation pathway</keyword>
<evidence type="ECO:0000256" key="4">
    <source>
        <dbReference type="ARBA" id="ARBA00022837"/>
    </source>
</evidence>
<dbReference type="InterPro" id="IPR024162">
    <property type="entry name" value="Adaptor_Cbl"/>
</dbReference>
<evidence type="ECO:0000256" key="6">
    <source>
        <dbReference type="RuleBase" id="RU367001"/>
    </source>
</evidence>
<dbReference type="EC" id="2.3.2.27" evidence="6"/>
<dbReference type="InterPro" id="IPR011992">
    <property type="entry name" value="EF-hand-dom_pair"/>
</dbReference>
<organism evidence="9">
    <name type="scientific">Schistocephalus solidus</name>
    <name type="common">Tapeworm</name>
    <dbReference type="NCBI Taxonomy" id="70667"/>
    <lineage>
        <taxon>Eukaryota</taxon>
        <taxon>Metazoa</taxon>
        <taxon>Spiralia</taxon>
        <taxon>Lophotrochozoa</taxon>
        <taxon>Platyhelminthes</taxon>
        <taxon>Cestoda</taxon>
        <taxon>Eucestoda</taxon>
        <taxon>Diphyllobothriidea</taxon>
        <taxon>Diphyllobothriidae</taxon>
        <taxon>Schistocephalus</taxon>
    </lineage>
</organism>
<dbReference type="GO" id="GO:0005886">
    <property type="term" value="C:plasma membrane"/>
    <property type="evidence" value="ECO:0007669"/>
    <property type="project" value="TreeGrafter"/>
</dbReference>
<dbReference type="InterPro" id="IPR036860">
    <property type="entry name" value="SH2_dom_sf"/>
</dbReference>
<evidence type="ECO:0000313" key="9">
    <source>
        <dbReference type="EMBL" id="JAP59600.1"/>
    </source>
</evidence>
<evidence type="ECO:0000256" key="3">
    <source>
        <dbReference type="ARBA" id="ARBA00022833"/>
    </source>
</evidence>
<dbReference type="GO" id="GO:0016567">
    <property type="term" value="P:protein ubiquitination"/>
    <property type="evidence" value="ECO:0007669"/>
    <property type="project" value="UniProtKB-UniPathway"/>
</dbReference>
<dbReference type="GO" id="GO:0005509">
    <property type="term" value="F:calcium ion binding"/>
    <property type="evidence" value="ECO:0007669"/>
    <property type="project" value="UniProtKB-UniRule"/>
</dbReference>
<dbReference type="Gene3D" id="3.30.505.10">
    <property type="entry name" value="SH2 domain"/>
    <property type="match status" value="1"/>
</dbReference>
<dbReference type="Pfam" id="PF13920">
    <property type="entry name" value="zf-C3HC4_3"/>
    <property type="match status" value="1"/>
</dbReference>
<dbReference type="InterPro" id="IPR014742">
    <property type="entry name" value="Adaptor_Cbl_SH2-like"/>
</dbReference>
<dbReference type="EMBL" id="GEEE01003625">
    <property type="protein sequence ID" value="JAP59600.1"/>
    <property type="molecule type" value="Transcribed_RNA"/>
</dbReference>
<gene>
    <name evidence="9" type="ORF">TR88061</name>
</gene>
<reference evidence="9" key="1">
    <citation type="submission" date="2016-01" db="EMBL/GenBank/DDBJ databases">
        <title>Reference transcriptome for the parasite Schistocephalus solidus: insights into the molecular evolution of parasitism.</title>
        <authorList>
            <person name="Hebert F.O."/>
            <person name="Grambauer S."/>
            <person name="Barber I."/>
            <person name="Landry C.R."/>
            <person name="Aubin-Horth N."/>
        </authorList>
    </citation>
    <scope>NUCLEOTIDE SEQUENCE</scope>
</reference>
<feature type="non-terminal residue" evidence="9">
    <location>
        <position position="508"/>
    </location>
</feature>
<evidence type="ECO:0000256" key="5">
    <source>
        <dbReference type="PROSITE-ProRule" id="PRU00175"/>
    </source>
</evidence>
<name>A0A0V0J1V6_SCHSO</name>
<dbReference type="GO" id="GO:0007165">
    <property type="term" value="P:signal transduction"/>
    <property type="evidence" value="ECO:0007669"/>
    <property type="project" value="TreeGrafter"/>
</dbReference>
<dbReference type="PANTHER" id="PTHR23007:SF11">
    <property type="entry name" value="E3 UBIQUITIN-PROTEIN LIGASE CBL"/>
    <property type="match status" value="1"/>
</dbReference>
<dbReference type="Pfam" id="PF02761">
    <property type="entry name" value="Cbl_N2"/>
    <property type="match status" value="1"/>
</dbReference>
<dbReference type="PROSITE" id="PS51506">
    <property type="entry name" value="CBL_PTB"/>
    <property type="match status" value="1"/>
</dbReference>
<keyword evidence="2 5" id="KW-0863">Zinc-finger</keyword>
<dbReference type="GO" id="GO:0023051">
    <property type="term" value="P:regulation of signaling"/>
    <property type="evidence" value="ECO:0007669"/>
    <property type="project" value="InterPro"/>
</dbReference>
<protein>
    <recommendedName>
        <fullName evidence="6">E3 ubiquitin-protein ligase CBL</fullName>
        <ecNumber evidence="6">2.3.2.27</ecNumber>
    </recommendedName>
</protein>
<dbReference type="AlphaFoldDB" id="A0A0V0J1V6"/>
<dbReference type="SUPFAM" id="SSF55550">
    <property type="entry name" value="SH2 domain"/>
    <property type="match status" value="1"/>
</dbReference>
<sequence length="508" mass="58471">KIFAEPSSAVPLSLMKTRDPQFEKLCNNVLELHKQIKKRIEHKERKRKLKKDQKTIPCKAHIEELMTKLIDVSTCLCQLYQEPSDVASADGYQMISISLRDSLQCTLDQVDKFFARSSKTFDSFELSAFITKLHHVTAELRMLFPSGKLNPNVTCAKPEVEEWWKANFNQRVIVPKDQFWCAFFSKHVRFRKDSEELYETMAFTSECYVSKYALDLFTRLFSPWEKIYNIHKALTRHPAYLRHATYGLIMEKLQDLRDRPGSFYFRISVNNPGIWAIGYITKDRKISQALCYGLPIIDTLHENRDSLYIYPAGNSQNYDLSNDIQQGRQIFIRADPDGDPLRCTICCENQINTQFDQCGHMCCDHCSRQVMSEALKTKDPKCPLCQQPVLSTSFINLSIGEFYSDINDHPLSTIPPPSVRPHPHPASNPFGDFDPSVTSFRHQLIRHFRPGNQPALAGTVDRHLVWSLIGIMAFIWIQVIQQAIHSEILIHRPGNQPALAGTVDRHLV</sequence>
<feature type="non-terminal residue" evidence="9">
    <location>
        <position position="1"/>
    </location>
</feature>
<keyword evidence="1 6" id="KW-0479">Metal-binding</keyword>
<dbReference type="GO" id="GO:0061630">
    <property type="term" value="F:ubiquitin protein ligase activity"/>
    <property type="evidence" value="ECO:0007669"/>
    <property type="project" value="UniProtKB-EC"/>
</dbReference>
<evidence type="ECO:0000256" key="1">
    <source>
        <dbReference type="ARBA" id="ARBA00022723"/>
    </source>
</evidence>
<feature type="domain" description="Cbl-PTB" evidence="8">
    <location>
        <begin position="1"/>
        <end position="322"/>
    </location>
</feature>
<dbReference type="UniPathway" id="UPA00143"/>
<dbReference type="InterPro" id="IPR013083">
    <property type="entry name" value="Znf_RING/FYVE/PHD"/>
</dbReference>
<dbReference type="GO" id="GO:0017124">
    <property type="term" value="F:SH3 domain binding"/>
    <property type="evidence" value="ECO:0007669"/>
    <property type="project" value="TreeGrafter"/>
</dbReference>
<dbReference type="InterPro" id="IPR014741">
    <property type="entry name" value="Adaptor_Cbl_EF_hand-like"/>
</dbReference>
<dbReference type="PANTHER" id="PTHR23007">
    <property type="entry name" value="CBL"/>
    <property type="match status" value="1"/>
</dbReference>
<keyword evidence="4 6" id="KW-0106">Calcium</keyword>
<accession>A0A0V0J1V6</accession>